<keyword evidence="9" id="KW-1185">Reference proteome</keyword>
<feature type="transmembrane region" description="Helical" evidence="6">
    <location>
        <begin position="400"/>
        <end position="417"/>
    </location>
</feature>
<dbReference type="InterPro" id="IPR004680">
    <property type="entry name" value="Cit_transptr-like_dom"/>
</dbReference>
<reference evidence="8 9" key="1">
    <citation type="submission" date="2020-01" db="EMBL/GenBank/DDBJ databases">
        <title>Genomes of bacteria type strains.</title>
        <authorList>
            <person name="Chen J."/>
            <person name="Zhu S."/>
            <person name="Yang J."/>
        </authorList>
    </citation>
    <scope>NUCLEOTIDE SEQUENCE [LARGE SCALE GENOMIC DNA]</scope>
    <source>
        <strain evidence="8 9">LMG 24078</strain>
    </source>
</reference>
<keyword evidence="3 6" id="KW-0812">Transmembrane</keyword>
<feature type="domain" description="Citrate transporter-like" evidence="7">
    <location>
        <begin position="63"/>
        <end position="416"/>
    </location>
</feature>
<evidence type="ECO:0000256" key="3">
    <source>
        <dbReference type="ARBA" id="ARBA00022692"/>
    </source>
</evidence>
<dbReference type="PANTHER" id="PTHR10283:SF82">
    <property type="entry name" value="SOLUTE CARRIER FAMILY 13 MEMBER 2"/>
    <property type="match status" value="1"/>
</dbReference>
<evidence type="ECO:0000259" key="7">
    <source>
        <dbReference type="Pfam" id="PF03600"/>
    </source>
</evidence>
<feature type="transmembrane region" description="Helical" evidence="6">
    <location>
        <begin position="423"/>
        <end position="443"/>
    </location>
</feature>
<dbReference type="Pfam" id="PF03600">
    <property type="entry name" value="CitMHS"/>
    <property type="match status" value="1"/>
</dbReference>
<accession>A0A6N9TN48</accession>
<evidence type="ECO:0000313" key="9">
    <source>
        <dbReference type="Proteomes" id="UP000471381"/>
    </source>
</evidence>
<dbReference type="InterPro" id="IPR001898">
    <property type="entry name" value="SLC13A/DASS"/>
</dbReference>
<dbReference type="NCBIfam" id="TIGR00785">
    <property type="entry name" value="dass"/>
    <property type="match status" value="1"/>
</dbReference>
<feature type="transmembrane region" description="Helical" evidence="6">
    <location>
        <begin position="370"/>
        <end position="393"/>
    </location>
</feature>
<comment type="subcellular location">
    <subcellularLocation>
        <location evidence="1">Membrane</location>
        <topology evidence="1">Multi-pass membrane protein</topology>
    </subcellularLocation>
</comment>
<feature type="transmembrane region" description="Helical" evidence="6">
    <location>
        <begin position="94"/>
        <end position="113"/>
    </location>
</feature>
<keyword evidence="5 6" id="KW-0472">Membrane</keyword>
<comment type="caution">
    <text evidence="8">The sequence shown here is derived from an EMBL/GenBank/DDBJ whole genome shotgun (WGS) entry which is preliminary data.</text>
</comment>
<evidence type="ECO:0000256" key="6">
    <source>
        <dbReference type="SAM" id="Phobius"/>
    </source>
</evidence>
<feature type="transmembrane region" description="Helical" evidence="6">
    <location>
        <begin position="125"/>
        <end position="148"/>
    </location>
</feature>
<evidence type="ECO:0000256" key="2">
    <source>
        <dbReference type="ARBA" id="ARBA00022448"/>
    </source>
</evidence>
<dbReference type="CDD" id="cd01115">
    <property type="entry name" value="SLC13_permease"/>
    <property type="match status" value="1"/>
</dbReference>
<dbReference type="RefSeq" id="WP_163106761.1">
    <property type="nucleotide sequence ID" value="NZ_JAAAWO010000007.1"/>
</dbReference>
<feature type="transmembrane region" description="Helical" evidence="6">
    <location>
        <begin position="52"/>
        <end position="74"/>
    </location>
</feature>
<feature type="transmembrane region" description="Helical" evidence="6">
    <location>
        <begin position="183"/>
        <end position="204"/>
    </location>
</feature>
<feature type="transmembrane region" description="Helical" evidence="6">
    <location>
        <begin position="224"/>
        <end position="246"/>
    </location>
</feature>
<name>A0A6N9TN48_9ALTE</name>
<feature type="transmembrane region" description="Helical" evidence="6">
    <location>
        <begin position="154"/>
        <end position="176"/>
    </location>
</feature>
<gene>
    <name evidence="8" type="ORF">GTQ48_11115</name>
</gene>
<evidence type="ECO:0000256" key="1">
    <source>
        <dbReference type="ARBA" id="ARBA00004141"/>
    </source>
</evidence>
<feature type="transmembrane region" description="Helical" evidence="6">
    <location>
        <begin position="267"/>
        <end position="284"/>
    </location>
</feature>
<feature type="transmembrane region" description="Helical" evidence="6">
    <location>
        <begin position="26"/>
        <end position="45"/>
    </location>
</feature>
<dbReference type="AlphaFoldDB" id="A0A6N9TN48"/>
<keyword evidence="2" id="KW-0813">Transport</keyword>
<sequence length="483" mass="51561">MDTQSQKENTPHNNFPLNKKPTPKNLIILLAFVISCVSGLSLWFVGQPKDIVFTAAITLFVAILWVTEALPIPATSLLPFALFPLFGVLSHSEAASSLGSHVIILLMAAFMLSKALERANLHKRFAIYMLRLTGSGSPMKLILGFMITTAVLSMWISNTATILMMLPMAIAIINAVDNPRFGVALILGIAYSASVGGVGTPIGTPPNIIFMSVYEETQGMEYSFIDWMKTGIPIVIVAVPIMALWLARGISVVGKIDLPEPGEWSRAEKRVLAIFGTVAMAWIFRPFWTAWLGVTTISDSTIAVAGVAAMFLTNSGNDSGQVDAKGNRDKLLDWKTANDIPWGMLLLFAGGICIAKAFTASGLSILMGTWLTGLSSLPIILLVLGICLFVTFLTEITSNTATATLLMPILAAAGIAVSVDPKLLMIPAAISASCAFMLPVATAPNAIAYSTEKFDIKTMAREGIVLNIFVALVVTGVCFVTLG</sequence>
<feature type="transmembrane region" description="Helical" evidence="6">
    <location>
        <begin position="340"/>
        <end position="358"/>
    </location>
</feature>
<dbReference type="GO" id="GO:0005886">
    <property type="term" value="C:plasma membrane"/>
    <property type="evidence" value="ECO:0007669"/>
    <property type="project" value="TreeGrafter"/>
</dbReference>
<proteinExistence type="predicted"/>
<evidence type="ECO:0000256" key="5">
    <source>
        <dbReference type="ARBA" id="ARBA00023136"/>
    </source>
</evidence>
<protein>
    <submittedName>
        <fullName evidence="8">DASS family sodium-coupled anion symporter</fullName>
    </submittedName>
</protein>
<keyword evidence="4 6" id="KW-1133">Transmembrane helix</keyword>
<organism evidence="8 9">
    <name type="scientific">Alteromonas genovensis</name>
    <dbReference type="NCBI Taxonomy" id="471225"/>
    <lineage>
        <taxon>Bacteria</taxon>
        <taxon>Pseudomonadati</taxon>
        <taxon>Pseudomonadota</taxon>
        <taxon>Gammaproteobacteria</taxon>
        <taxon>Alteromonadales</taxon>
        <taxon>Alteromonadaceae</taxon>
        <taxon>Alteromonas/Salinimonas group</taxon>
        <taxon>Alteromonas</taxon>
    </lineage>
</organism>
<evidence type="ECO:0000313" key="8">
    <source>
        <dbReference type="EMBL" id="NDW16068.1"/>
    </source>
</evidence>
<evidence type="ECO:0000256" key="4">
    <source>
        <dbReference type="ARBA" id="ARBA00022989"/>
    </source>
</evidence>
<dbReference type="PANTHER" id="PTHR10283">
    <property type="entry name" value="SOLUTE CARRIER FAMILY 13 MEMBER"/>
    <property type="match status" value="1"/>
</dbReference>
<dbReference type="EMBL" id="JAAAWO010000007">
    <property type="protein sequence ID" value="NDW16068.1"/>
    <property type="molecule type" value="Genomic_DNA"/>
</dbReference>
<feature type="transmembrane region" description="Helical" evidence="6">
    <location>
        <begin position="464"/>
        <end position="482"/>
    </location>
</feature>
<dbReference type="GO" id="GO:1905039">
    <property type="term" value="P:carboxylic acid transmembrane transport"/>
    <property type="evidence" value="ECO:0007669"/>
    <property type="project" value="UniProtKB-ARBA"/>
</dbReference>
<dbReference type="Proteomes" id="UP000471381">
    <property type="component" value="Unassembled WGS sequence"/>
</dbReference>
<dbReference type="GO" id="GO:0008514">
    <property type="term" value="F:organic anion transmembrane transporter activity"/>
    <property type="evidence" value="ECO:0007669"/>
    <property type="project" value="UniProtKB-ARBA"/>
</dbReference>